<evidence type="ECO:0000256" key="1">
    <source>
        <dbReference type="SAM" id="Phobius"/>
    </source>
</evidence>
<gene>
    <name evidence="3" type="ORF">SNAT2548_LOCUS23493</name>
</gene>
<keyword evidence="4" id="KW-1185">Reference proteome</keyword>
<feature type="transmembrane region" description="Helical" evidence="1">
    <location>
        <begin position="649"/>
        <end position="673"/>
    </location>
</feature>
<comment type="caution">
    <text evidence="3">The sequence shown here is derived from an EMBL/GenBank/DDBJ whole genome shotgun (WGS) entry which is preliminary data.</text>
</comment>
<accession>A0A812RDV1</accession>
<keyword evidence="1" id="KW-0472">Membrane</keyword>
<feature type="transmembrane region" description="Helical" evidence="1">
    <location>
        <begin position="605"/>
        <end position="629"/>
    </location>
</feature>
<feature type="transmembrane region" description="Helical" evidence="1">
    <location>
        <begin position="306"/>
        <end position="325"/>
    </location>
</feature>
<keyword evidence="1" id="KW-1133">Transmembrane helix</keyword>
<feature type="transmembrane region" description="Helical" evidence="1">
    <location>
        <begin position="870"/>
        <end position="889"/>
    </location>
</feature>
<feature type="transmembrane region" description="Helical" evidence="1">
    <location>
        <begin position="831"/>
        <end position="850"/>
    </location>
</feature>
<evidence type="ECO:0000313" key="3">
    <source>
        <dbReference type="EMBL" id="CAE7432175.1"/>
    </source>
</evidence>
<feature type="transmembrane region" description="Helical" evidence="1">
    <location>
        <begin position="896"/>
        <end position="917"/>
    </location>
</feature>
<feature type="transmembrane region" description="Helical" evidence="1">
    <location>
        <begin position="694"/>
        <end position="712"/>
    </location>
</feature>
<dbReference type="EMBL" id="CAJNDS010002324">
    <property type="protein sequence ID" value="CAE7432175.1"/>
    <property type="molecule type" value="Genomic_DNA"/>
</dbReference>
<evidence type="ECO:0000256" key="2">
    <source>
        <dbReference type="SAM" id="SignalP"/>
    </source>
</evidence>
<dbReference type="Proteomes" id="UP000604046">
    <property type="component" value="Unassembled WGS sequence"/>
</dbReference>
<protein>
    <submittedName>
        <fullName evidence="3">Uncharacterized protein</fullName>
    </submittedName>
</protein>
<feature type="transmembrane region" description="Helical" evidence="1">
    <location>
        <begin position="753"/>
        <end position="775"/>
    </location>
</feature>
<reference evidence="3" key="1">
    <citation type="submission" date="2021-02" db="EMBL/GenBank/DDBJ databases">
        <authorList>
            <person name="Dougan E. K."/>
            <person name="Rhodes N."/>
            <person name="Thang M."/>
            <person name="Chan C."/>
        </authorList>
    </citation>
    <scope>NUCLEOTIDE SEQUENCE</scope>
</reference>
<keyword evidence="2" id="KW-0732">Signal</keyword>
<feature type="chain" id="PRO_5032768758" evidence="2">
    <location>
        <begin position="26"/>
        <end position="1041"/>
    </location>
</feature>
<dbReference type="OrthoDB" id="414791at2759"/>
<feature type="transmembrane region" description="Helical" evidence="1">
    <location>
        <begin position="221"/>
        <end position="241"/>
    </location>
</feature>
<feature type="signal peptide" evidence="2">
    <location>
        <begin position="1"/>
        <end position="25"/>
    </location>
</feature>
<evidence type="ECO:0000313" key="4">
    <source>
        <dbReference type="Proteomes" id="UP000604046"/>
    </source>
</evidence>
<organism evidence="3 4">
    <name type="scientific">Symbiodinium natans</name>
    <dbReference type="NCBI Taxonomy" id="878477"/>
    <lineage>
        <taxon>Eukaryota</taxon>
        <taxon>Sar</taxon>
        <taxon>Alveolata</taxon>
        <taxon>Dinophyceae</taxon>
        <taxon>Suessiales</taxon>
        <taxon>Symbiodiniaceae</taxon>
        <taxon>Symbiodinium</taxon>
    </lineage>
</organism>
<name>A0A812RDV1_9DINO</name>
<keyword evidence="1" id="KW-0812">Transmembrane</keyword>
<sequence length="1041" mass="115538">MLRHRSRSELLFLAHLILACQPCTAANEELRGAQLPMSTPSSGNHSSTGPKTLRPRVSHIWEMQPGRWPDCGFLQEDGSVFMVRDDADMLKAAQRFCRRMILTNCTSTHKMAELCPGSCPFLELSSYSSWDGYGNRIPCGTACVPPQECGAYRPDLPFPNPNTQMCESCPSDGCEECEYVEVKREGKESVQLQCTQCGQGFALTSEGLCEYLLDKLLLKTYSILGAVLVCLIVVAVVLSITCNKNSEVLTRGLEHRERCLPHDVETRAARPDKKGGTEEIYYARAPLYPLNANVHSRNIVGVGLALYYNHLVFVAAIAFIGWALLRFSEGLFGMQHWDTLQCGYGGSAQSEAAVAGYAKRRALIALFLWLAILPASIIFARWQASAARTYDRVHTRMEDYCFGLSNLPPEATNPVDLQAWIEERFGGRIEGVSICYDIRGSQNCLGFNTGELRGLIGKKLDEHLQMHEEIFVAALGVPRNRRRTLRHRMLSKLPSVQEAGSMSLFDGEVKTKAWLSGLKCSGEAFVVMKQEADVELFFTLWDQPRGLQRTGSFFSFHDGSPSLDNAKKSRRRDRSYLGQELEIREVTSEPTSIIWEHMGTSHGQLAARICCASIGFLSAIAIFYFVLYIPLTSSVVRYARMSGKPPSAFQTAGLGIVVGAGNNLIANLLWLGVPCLGFKRKDQADIVTFGARTLLVLLNTFISVLLTARKLAATGQPEKNMFSTAGSTLARSAELSREASLADAVLKMFVTGTFSSCIFSFCFVPLTLWQGIFLIRTGLMGSNLSGRDCERALQPDEIWLPWDYASHIQLTCCAFFPLVLAEPPGSCASRVLCGALVMWCAIMYCAQRIIHFRASKETFFTTPRLDKAVLAGWALPVSQLAVTSAGWACRAVRFELVASVPICIVTFLASSALYLVLLSKALDHHQSIRYLYATKSESYKSALARLRYSYFNTNPIHVLMAQHLPDLGLNEATWYEAGKAYLQAEDPSMDARLEATRALAEQAEDTQKRPRSFLSRMAYKARVWFTGAPKHAYQALDETIQ</sequence>
<proteinExistence type="predicted"/>
<feature type="transmembrane region" description="Helical" evidence="1">
    <location>
        <begin position="362"/>
        <end position="382"/>
    </location>
</feature>
<dbReference type="PROSITE" id="PS51257">
    <property type="entry name" value="PROKAR_LIPOPROTEIN"/>
    <property type="match status" value="1"/>
</dbReference>
<dbReference type="AlphaFoldDB" id="A0A812RDV1"/>